<dbReference type="PANTHER" id="PTHR39218:SF1">
    <property type="entry name" value="OXIDOREDUCTASE 14 KDA SUBUNIT, PUTATIVE (AFU_ORTHOLOGUE AFUA_1G12110)-RELATED"/>
    <property type="match status" value="1"/>
</dbReference>
<dbReference type="OMA" id="AHQWDER"/>
<dbReference type="RefSeq" id="XP_018270322.1">
    <property type="nucleotide sequence ID" value="XM_018418656.1"/>
</dbReference>
<organism evidence="1 2">
    <name type="scientific">Rhodotorula graminis (strain WP1)</name>
    <dbReference type="NCBI Taxonomy" id="578459"/>
    <lineage>
        <taxon>Eukaryota</taxon>
        <taxon>Fungi</taxon>
        <taxon>Dikarya</taxon>
        <taxon>Basidiomycota</taxon>
        <taxon>Pucciniomycotina</taxon>
        <taxon>Microbotryomycetes</taxon>
        <taxon>Sporidiobolales</taxon>
        <taxon>Sporidiobolaceae</taxon>
        <taxon>Rhodotorula</taxon>
    </lineage>
</organism>
<protein>
    <submittedName>
        <fullName evidence="1">Uncharacterized protein</fullName>
    </submittedName>
</protein>
<dbReference type="PANTHER" id="PTHR39218">
    <property type="entry name" value="OXIDOREDUCTASE 14 KDA SUBUNIT, PUTATIVE (AFU_ORTHOLOGUE AFUA_1G12110)-RELATED"/>
    <property type="match status" value="1"/>
</dbReference>
<proteinExistence type="predicted"/>
<gene>
    <name evidence="1" type="ORF">RHOBADRAFT_65185</name>
</gene>
<dbReference type="AlphaFoldDB" id="A0A194S0L9"/>
<sequence>MPLLSYIAGFSALGFGVRCYQLAILKRNIFDNLGGHALSTAAFAGIGYYAYNAEQYQRELIADKKEQLLRMREKDETLLSSASGRVSASSHH</sequence>
<dbReference type="GeneID" id="28979103"/>
<evidence type="ECO:0000313" key="1">
    <source>
        <dbReference type="EMBL" id="KPV74273.1"/>
    </source>
</evidence>
<evidence type="ECO:0000313" key="2">
    <source>
        <dbReference type="Proteomes" id="UP000053890"/>
    </source>
</evidence>
<dbReference type="OrthoDB" id="2141050at2759"/>
<reference evidence="1 2" key="1">
    <citation type="journal article" date="2015" name="Front. Microbiol.">
        <title>Genome sequence of the plant growth promoting endophytic yeast Rhodotorula graminis WP1.</title>
        <authorList>
            <person name="Firrincieli A."/>
            <person name="Otillar R."/>
            <person name="Salamov A."/>
            <person name="Schmutz J."/>
            <person name="Khan Z."/>
            <person name="Redman R.S."/>
            <person name="Fleck N.D."/>
            <person name="Lindquist E."/>
            <person name="Grigoriev I.V."/>
            <person name="Doty S.L."/>
        </authorList>
    </citation>
    <scope>NUCLEOTIDE SEQUENCE [LARGE SCALE GENOMIC DNA]</scope>
    <source>
        <strain evidence="1 2">WP1</strain>
    </source>
</reference>
<dbReference type="EMBL" id="KQ474080">
    <property type="protein sequence ID" value="KPV74273.1"/>
    <property type="molecule type" value="Genomic_DNA"/>
</dbReference>
<accession>A0A194S0L9</accession>
<dbReference type="Proteomes" id="UP000053890">
    <property type="component" value="Unassembled WGS sequence"/>
</dbReference>
<name>A0A194S0L9_RHOGW</name>
<dbReference type="STRING" id="578459.A0A194S0L9"/>
<keyword evidence="2" id="KW-1185">Reference proteome</keyword>